<name>A0A9W6WPR7_9STRA</name>
<gene>
    <name evidence="1" type="ORF">Plil01_000191500</name>
</gene>
<organism evidence="1 2">
    <name type="scientific">Phytophthora lilii</name>
    <dbReference type="NCBI Taxonomy" id="2077276"/>
    <lineage>
        <taxon>Eukaryota</taxon>
        <taxon>Sar</taxon>
        <taxon>Stramenopiles</taxon>
        <taxon>Oomycota</taxon>
        <taxon>Peronosporomycetes</taxon>
        <taxon>Peronosporales</taxon>
        <taxon>Peronosporaceae</taxon>
        <taxon>Phytophthora</taxon>
    </lineage>
</organism>
<reference evidence="1" key="1">
    <citation type="submission" date="2023-04" db="EMBL/GenBank/DDBJ databases">
        <title>Phytophthora lilii NBRC 32176.</title>
        <authorList>
            <person name="Ichikawa N."/>
            <person name="Sato H."/>
            <person name="Tonouchi N."/>
        </authorList>
    </citation>
    <scope>NUCLEOTIDE SEQUENCE</scope>
    <source>
        <strain evidence="1">NBRC 32176</strain>
    </source>
</reference>
<dbReference type="EMBL" id="BSXW01000068">
    <property type="protein sequence ID" value="GMF11184.1"/>
    <property type="molecule type" value="Genomic_DNA"/>
</dbReference>
<evidence type="ECO:0000313" key="1">
    <source>
        <dbReference type="EMBL" id="GMF11184.1"/>
    </source>
</evidence>
<dbReference type="Proteomes" id="UP001165083">
    <property type="component" value="Unassembled WGS sequence"/>
</dbReference>
<keyword evidence="2" id="KW-1185">Reference proteome</keyword>
<evidence type="ECO:0000313" key="2">
    <source>
        <dbReference type="Proteomes" id="UP001165083"/>
    </source>
</evidence>
<dbReference type="OrthoDB" id="159648at2759"/>
<sequence length="228" mass="25925">MEQRIVKKMRLTESVPTDIDEPEDTFIPGYMWIPEVPENGQSQRTGYMVYLQQHLATLLNGGNFVLADIANDNGVLTIEDPTLPFRKNGTANVLLIKGRRMNPLITLAGVCMVIKLKRKVEKAHVPQAVGQLVSCSMKAPLNCYPLSLLTDLNDHWHFSWFSDKHVLTQVTLQYPKNAFRFIEAAVLRRTESAPLPPSFIPGPFKTIKVDDFLPQPDDDRAEEMMERY</sequence>
<comment type="caution">
    <text evidence="1">The sequence shown here is derived from an EMBL/GenBank/DDBJ whole genome shotgun (WGS) entry which is preliminary data.</text>
</comment>
<protein>
    <submittedName>
        <fullName evidence="1">Unnamed protein product</fullName>
    </submittedName>
</protein>
<dbReference type="AlphaFoldDB" id="A0A9W6WPR7"/>
<proteinExistence type="predicted"/>
<accession>A0A9W6WPR7</accession>